<keyword evidence="9" id="KW-1185">Reference proteome</keyword>
<dbReference type="EMBL" id="JAHLQO010000006">
    <property type="protein sequence ID" value="MBU5670011.1"/>
    <property type="molecule type" value="Genomic_DNA"/>
</dbReference>
<dbReference type="PROSITE" id="PS00211">
    <property type="entry name" value="ABC_TRANSPORTER_1"/>
    <property type="match status" value="1"/>
</dbReference>
<proteinExistence type="predicted"/>
<dbReference type="InterPro" id="IPR003593">
    <property type="entry name" value="AAA+_ATPase"/>
</dbReference>
<organism evidence="8 9">
    <name type="scientific">Peptoniphilus ovalis</name>
    <dbReference type="NCBI Taxonomy" id="2841503"/>
    <lineage>
        <taxon>Bacteria</taxon>
        <taxon>Bacillati</taxon>
        <taxon>Bacillota</taxon>
        <taxon>Tissierellia</taxon>
        <taxon>Tissierellales</taxon>
        <taxon>Peptoniphilaceae</taxon>
        <taxon>Peptoniphilus</taxon>
    </lineage>
</organism>
<feature type="transmembrane region" description="Helical" evidence="5">
    <location>
        <begin position="12"/>
        <end position="33"/>
    </location>
</feature>
<evidence type="ECO:0000313" key="8">
    <source>
        <dbReference type="EMBL" id="MBU5670011.1"/>
    </source>
</evidence>
<dbReference type="Pfam" id="PF00005">
    <property type="entry name" value="ABC_tran"/>
    <property type="match status" value="1"/>
</dbReference>
<reference evidence="8 9" key="1">
    <citation type="submission" date="2021-06" db="EMBL/GenBank/DDBJ databases">
        <authorList>
            <person name="Sun Q."/>
            <person name="Li D."/>
        </authorList>
    </citation>
    <scope>NUCLEOTIDE SEQUENCE [LARGE SCALE GENOMIC DNA]</scope>
    <source>
        <strain evidence="8 9">MSJ-1</strain>
    </source>
</reference>
<dbReference type="Proteomes" id="UP000783742">
    <property type="component" value="Unassembled WGS sequence"/>
</dbReference>
<evidence type="ECO:0000256" key="5">
    <source>
        <dbReference type="SAM" id="Phobius"/>
    </source>
</evidence>
<dbReference type="PANTHER" id="PTHR43394">
    <property type="entry name" value="ATP-DEPENDENT PERMEASE MDL1, MITOCHONDRIAL"/>
    <property type="match status" value="1"/>
</dbReference>
<dbReference type="PROSITE" id="PS50893">
    <property type="entry name" value="ABC_TRANSPORTER_2"/>
    <property type="match status" value="1"/>
</dbReference>
<feature type="transmembrane region" description="Helical" evidence="5">
    <location>
        <begin position="229"/>
        <end position="252"/>
    </location>
</feature>
<dbReference type="InterPro" id="IPR003439">
    <property type="entry name" value="ABC_transporter-like_ATP-bd"/>
</dbReference>
<dbReference type="GO" id="GO:0005524">
    <property type="term" value="F:ATP binding"/>
    <property type="evidence" value="ECO:0007669"/>
    <property type="project" value="UniProtKB-KW"/>
</dbReference>
<keyword evidence="8" id="KW-0067">ATP-binding</keyword>
<evidence type="ECO:0000259" key="7">
    <source>
        <dbReference type="PROSITE" id="PS50929"/>
    </source>
</evidence>
<dbReference type="RefSeq" id="WP_216549834.1">
    <property type="nucleotide sequence ID" value="NZ_JAHLQO010000006.1"/>
</dbReference>
<feature type="domain" description="ABC transmembrane type-1" evidence="7">
    <location>
        <begin position="14"/>
        <end position="295"/>
    </location>
</feature>
<evidence type="ECO:0000256" key="3">
    <source>
        <dbReference type="ARBA" id="ARBA00022989"/>
    </source>
</evidence>
<name>A0ABS6FIK7_9FIRM</name>
<comment type="subcellular location">
    <subcellularLocation>
        <location evidence="1">Membrane</location>
        <topology evidence="1">Multi-pass membrane protein</topology>
    </subcellularLocation>
</comment>
<dbReference type="PANTHER" id="PTHR43394:SF1">
    <property type="entry name" value="ATP-BINDING CASSETTE SUB-FAMILY B MEMBER 10, MITOCHONDRIAL"/>
    <property type="match status" value="1"/>
</dbReference>
<feature type="transmembrane region" description="Helical" evidence="5">
    <location>
        <begin position="154"/>
        <end position="174"/>
    </location>
</feature>
<gene>
    <name evidence="8" type="ORF">KQI68_09230</name>
</gene>
<dbReference type="InterPro" id="IPR011527">
    <property type="entry name" value="ABC1_TM_dom"/>
</dbReference>
<accession>A0ABS6FIK7</accession>
<dbReference type="CDD" id="cd07346">
    <property type="entry name" value="ABC_6TM_exporters"/>
    <property type="match status" value="1"/>
</dbReference>
<feature type="transmembrane region" description="Helical" evidence="5">
    <location>
        <begin position="127"/>
        <end position="148"/>
    </location>
</feature>
<feature type="transmembrane region" description="Helical" evidence="5">
    <location>
        <begin position="258"/>
        <end position="280"/>
    </location>
</feature>
<dbReference type="InterPro" id="IPR017871">
    <property type="entry name" value="ABC_transporter-like_CS"/>
</dbReference>
<dbReference type="Pfam" id="PF00664">
    <property type="entry name" value="ABC_membrane"/>
    <property type="match status" value="1"/>
</dbReference>
<keyword evidence="3 5" id="KW-1133">Transmembrane helix</keyword>
<keyword evidence="2 5" id="KW-0812">Transmembrane</keyword>
<evidence type="ECO:0000256" key="4">
    <source>
        <dbReference type="ARBA" id="ARBA00023136"/>
    </source>
</evidence>
<evidence type="ECO:0000313" key="9">
    <source>
        <dbReference type="Proteomes" id="UP000783742"/>
    </source>
</evidence>
<evidence type="ECO:0000256" key="2">
    <source>
        <dbReference type="ARBA" id="ARBA00022692"/>
    </source>
</evidence>
<dbReference type="PROSITE" id="PS50929">
    <property type="entry name" value="ABC_TM1F"/>
    <property type="match status" value="1"/>
</dbReference>
<comment type="caution">
    <text evidence="8">The sequence shown here is derived from an EMBL/GenBank/DDBJ whole genome shotgun (WGS) entry which is preliminary data.</text>
</comment>
<keyword evidence="8" id="KW-0547">Nucleotide-binding</keyword>
<evidence type="ECO:0000259" key="6">
    <source>
        <dbReference type="PROSITE" id="PS50893"/>
    </source>
</evidence>
<sequence>MEVLKKHIGQILSSVIIAVIGVFCSVVPYFALAKITQNIAISNTDLEFYIRPILLILGGLIGSVIFHEISTLISHNLAFRIIEDERKKLVRKINRLSMGEIEKRSSGEWTQFMVETLNKIEQPIAHVIPEVIANLIIPIALVVIIFIMDWRIGIANLITLPLGVLFSILMMGGYEEKSRNYQEAAKNMNTTAVEYIRGIQVIKAFNKSASSYGKFVDAVNSNRDSMLNWYLSVCFYMTAAMEVLPSTLLFVLPTSLYLYMNGSIEVGNLIMCVLLSYACYKPLIKAMSHMDTMANVRVVIDEIKNVMELPELERGNGEEKIRSYDINFENVCFAYNDKKKVFDNLSFSAKENKLTAIVGYSGGGKSTIAKLIAGYWNINKGKISVGNVNLKDVSLEKNMELVTYVSQENYLFRKSIIDNMIMANQNASIEEIKDACKKASCHDFIMSLPNGYETIIGESGSNLSGGERQRLTIARALLKDSPIVLLDEATAYSDPDNEAEIQKSIDALVENKTVIMIAHRLSTIIGADKIIVLNNGEIEAEGTHKELLGKSETYAKMWKSHISLSNDRGE</sequence>
<dbReference type="InterPro" id="IPR039421">
    <property type="entry name" value="Type_1_exporter"/>
</dbReference>
<feature type="domain" description="ABC transporter" evidence="6">
    <location>
        <begin position="326"/>
        <end position="560"/>
    </location>
</feature>
<dbReference type="SMART" id="SM00382">
    <property type="entry name" value="AAA"/>
    <property type="match status" value="1"/>
</dbReference>
<protein>
    <submittedName>
        <fullName evidence="8">ABC transporter ATP-binding protein/permease</fullName>
    </submittedName>
</protein>
<keyword evidence="4 5" id="KW-0472">Membrane</keyword>
<feature type="transmembrane region" description="Helical" evidence="5">
    <location>
        <begin position="53"/>
        <end position="79"/>
    </location>
</feature>
<evidence type="ECO:0000256" key="1">
    <source>
        <dbReference type="ARBA" id="ARBA00004141"/>
    </source>
</evidence>